<dbReference type="Pfam" id="PF00198">
    <property type="entry name" value="2-oxoacid_dh"/>
    <property type="match status" value="1"/>
</dbReference>
<accession>A0ABV4V164</accession>
<name>A0ABV4V164_9BACL</name>
<reference evidence="10 11" key="1">
    <citation type="submission" date="2024-09" db="EMBL/GenBank/DDBJ databases">
        <authorList>
            <person name="Makale K.P.P."/>
            <person name="Makhzoum A."/>
            <person name="Rantong G."/>
            <person name="Rahube T.O."/>
        </authorList>
    </citation>
    <scope>NUCLEOTIDE SEQUENCE [LARGE SCALE GENOMIC DNA]</scope>
    <source>
        <strain evidence="10 11">KM_D13</strain>
    </source>
</reference>
<dbReference type="Pfam" id="PF02817">
    <property type="entry name" value="E3_binding"/>
    <property type="match status" value="1"/>
</dbReference>
<dbReference type="SUPFAM" id="SSF51230">
    <property type="entry name" value="Single hybrid motif"/>
    <property type="match status" value="1"/>
</dbReference>
<dbReference type="InterPro" id="IPR004167">
    <property type="entry name" value="PSBD"/>
</dbReference>
<keyword evidence="5 6" id="KW-0012">Acyltransferase</keyword>
<evidence type="ECO:0000259" key="8">
    <source>
        <dbReference type="PROSITE" id="PS50968"/>
    </source>
</evidence>
<comment type="caution">
    <text evidence="10">The sequence shown here is derived from an EMBL/GenBank/DDBJ whole genome shotgun (WGS) entry which is preliminary data.</text>
</comment>
<dbReference type="Gene3D" id="4.10.320.10">
    <property type="entry name" value="E3-binding domain"/>
    <property type="match status" value="1"/>
</dbReference>
<comment type="cofactor">
    <cofactor evidence="1 6">
        <name>(R)-lipoate</name>
        <dbReference type="ChEBI" id="CHEBI:83088"/>
    </cofactor>
</comment>
<proteinExistence type="inferred from homology"/>
<dbReference type="InterPro" id="IPR036625">
    <property type="entry name" value="E3-bd_dom_sf"/>
</dbReference>
<feature type="region of interest" description="Disordered" evidence="7">
    <location>
        <begin position="165"/>
        <end position="203"/>
    </location>
</feature>
<dbReference type="InterPro" id="IPR011053">
    <property type="entry name" value="Single_hybrid_motif"/>
</dbReference>
<dbReference type="PANTHER" id="PTHR43178">
    <property type="entry name" value="DIHYDROLIPOAMIDE ACETYLTRANSFERASE COMPONENT OF PYRUVATE DEHYDROGENASE COMPLEX"/>
    <property type="match status" value="1"/>
</dbReference>
<comment type="similarity">
    <text evidence="2 6">Belongs to the 2-oxoacid dehydrogenase family.</text>
</comment>
<dbReference type="CDD" id="cd06849">
    <property type="entry name" value="lipoyl_domain"/>
    <property type="match status" value="1"/>
</dbReference>
<dbReference type="GO" id="GO:0016746">
    <property type="term" value="F:acyltransferase activity"/>
    <property type="evidence" value="ECO:0007669"/>
    <property type="project" value="UniProtKB-KW"/>
</dbReference>
<dbReference type="InterPro" id="IPR001078">
    <property type="entry name" value="2-oxoacid_DH_actylTfrase"/>
</dbReference>
<dbReference type="InterPro" id="IPR023213">
    <property type="entry name" value="CAT-like_dom_sf"/>
</dbReference>
<evidence type="ECO:0000313" key="11">
    <source>
        <dbReference type="Proteomes" id="UP001575622"/>
    </source>
</evidence>
<feature type="compositionally biased region" description="Low complexity" evidence="7">
    <location>
        <begin position="165"/>
        <end position="199"/>
    </location>
</feature>
<dbReference type="Gene3D" id="2.40.50.100">
    <property type="match status" value="1"/>
</dbReference>
<keyword evidence="3 6" id="KW-0808">Transferase</keyword>
<dbReference type="Pfam" id="PF00364">
    <property type="entry name" value="Biotin_lipoyl"/>
    <property type="match status" value="1"/>
</dbReference>
<dbReference type="PROSITE" id="PS50968">
    <property type="entry name" value="BIOTINYL_LIPOYL"/>
    <property type="match status" value="1"/>
</dbReference>
<keyword evidence="11" id="KW-1185">Reference proteome</keyword>
<dbReference type="SUPFAM" id="SSF47005">
    <property type="entry name" value="Peripheral subunit-binding domain of 2-oxo acid dehydrogenase complex"/>
    <property type="match status" value="1"/>
</dbReference>
<dbReference type="PROSITE" id="PS51826">
    <property type="entry name" value="PSBD"/>
    <property type="match status" value="1"/>
</dbReference>
<evidence type="ECO:0000259" key="9">
    <source>
        <dbReference type="PROSITE" id="PS51826"/>
    </source>
</evidence>
<sequence>MAVEVVMPKLGMAMKEGSVSLWHKKEGDPVTKGEIIANIGSEKIETDLEAPADGVLLKIAVPEGEGVPPGTVIGYIGQPGEQVGGVAAGAAEGPTADGSPSGGAVPDAAPAGGTVSSEAPAHGRDIKISPVARKMAEAAGLDIAKLTGTGPQGRITKEDVEHAIANPPSAPAAPASAEEAAASSDGASAAPSAATAVPSGFTEHTEQIPVTGIRKVIAARMHDSLQQSAQLTLTLRADVTDLLALQRQMSETAQRQHEVKLTVTDFISRAVVLSLKRHKQMNSAYIDDRIHVFDHVHLGIAVALDKGLVVPVIRHADRYSVLDLSRQIKALAQQARNGQLGSDALQGSTFTITNLGAYGIDYFTPILNTPEAGILGVGSVAEMPVYKGDSLQRRSLLPLSLTFDHRVLDGAPAAEFLRAVKDALEDPYRLVL</sequence>
<evidence type="ECO:0000256" key="5">
    <source>
        <dbReference type="ARBA" id="ARBA00023315"/>
    </source>
</evidence>
<feature type="domain" description="Peripheral subunit-binding (PSBD)" evidence="9">
    <location>
        <begin position="127"/>
        <end position="164"/>
    </location>
</feature>
<gene>
    <name evidence="10" type="ORF">ACEU3E_16655</name>
</gene>
<evidence type="ECO:0000256" key="1">
    <source>
        <dbReference type="ARBA" id="ARBA00001938"/>
    </source>
</evidence>
<organism evidence="10 11">
    <name type="scientific">Paenibacillus oleatilyticus</name>
    <dbReference type="NCBI Taxonomy" id="2594886"/>
    <lineage>
        <taxon>Bacteria</taxon>
        <taxon>Bacillati</taxon>
        <taxon>Bacillota</taxon>
        <taxon>Bacilli</taxon>
        <taxon>Bacillales</taxon>
        <taxon>Paenibacillaceae</taxon>
        <taxon>Paenibacillus</taxon>
    </lineage>
</organism>
<evidence type="ECO:0000313" key="10">
    <source>
        <dbReference type="EMBL" id="MFB0843813.1"/>
    </source>
</evidence>
<evidence type="ECO:0000256" key="2">
    <source>
        <dbReference type="ARBA" id="ARBA00007317"/>
    </source>
</evidence>
<dbReference type="RefSeq" id="WP_373953014.1">
    <property type="nucleotide sequence ID" value="NZ_JBHDLN010000007.1"/>
</dbReference>
<keyword evidence="4 6" id="KW-0450">Lipoyl</keyword>
<dbReference type="Gene3D" id="3.30.559.10">
    <property type="entry name" value="Chloramphenicol acetyltransferase-like domain"/>
    <property type="match status" value="1"/>
</dbReference>
<evidence type="ECO:0000256" key="7">
    <source>
        <dbReference type="SAM" id="MobiDB-lite"/>
    </source>
</evidence>
<feature type="region of interest" description="Disordered" evidence="7">
    <location>
        <begin position="85"/>
        <end position="125"/>
    </location>
</feature>
<dbReference type="InterPro" id="IPR050743">
    <property type="entry name" value="2-oxoacid_DH_E2_comp"/>
</dbReference>
<evidence type="ECO:0000256" key="6">
    <source>
        <dbReference type="RuleBase" id="RU003423"/>
    </source>
</evidence>
<evidence type="ECO:0000256" key="3">
    <source>
        <dbReference type="ARBA" id="ARBA00022679"/>
    </source>
</evidence>
<dbReference type="InterPro" id="IPR000089">
    <property type="entry name" value="Biotin_lipoyl"/>
</dbReference>
<evidence type="ECO:0000256" key="4">
    <source>
        <dbReference type="ARBA" id="ARBA00022823"/>
    </source>
</evidence>
<feature type="compositionally biased region" description="Low complexity" evidence="7">
    <location>
        <begin position="88"/>
        <end position="113"/>
    </location>
</feature>
<dbReference type="EC" id="2.3.1.-" evidence="6"/>
<dbReference type="EMBL" id="JBHDLN010000007">
    <property type="protein sequence ID" value="MFB0843813.1"/>
    <property type="molecule type" value="Genomic_DNA"/>
</dbReference>
<dbReference type="SUPFAM" id="SSF52777">
    <property type="entry name" value="CoA-dependent acyltransferases"/>
    <property type="match status" value="1"/>
</dbReference>
<protein>
    <recommendedName>
        <fullName evidence="6">Dihydrolipoamide acetyltransferase component of pyruvate dehydrogenase complex</fullName>
        <ecNumber evidence="6">2.3.1.-</ecNumber>
    </recommendedName>
</protein>
<dbReference type="Proteomes" id="UP001575622">
    <property type="component" value="Unassembled WGS sequence"/>
</dbReference>
<feature type="domain" description="Lipoyl-binding" evidence="8">
    <location>
        <begin position="2"/>
        <end position="77"/>
    </location>
</feature>
<dbReference type="PANTHER" id="PTHR43178:SF5">
    <property type="entry name" value="LIPOAMIDE ACYLTRANSFERASE COMPONENT OF BRANCHED-CHAIN ALPHA-KETO ACID DEHYDROGENASE COMPLEX, MITOCHONDRIAL"/>
    <property type="match status" value="1"/>
</dbReference>